<feature type="compositionally biased region" description="Basic and acidic residues" evidence="2">
    <location>
        <begin position="77"/>
        <end position="91"/>
    </location>
</feature>
<dbReference type="InterPro" id="IPR012875">
    <property type="entry name" value="SDHF4"/>
</dbReference>
<name>A0A0G4GWZ6_VITBC</name>
<feature type="compositionally biased region" description="Basic and acidic residues" evidence="2">
    <location>
        <begin position="157"/>
        <end position="167"/>
    </location>
</feature>
<feature type="region of interest" description="Disordered" evidence="2">
    <location>
        <begin position="48"/>
        <end position="167"/>
    </location>
</feature>
<sequence length="167" mass="17489">MALHLHTIARAAGPFAMAAVRSSTPLVQRGASLLPPVTAVYRRFASLGGADPGPPADSAPGDSMPSPSVDPASHATPNEDMREKDEDKLKADAAGAGAEAAEGADGEEASRSVVFPAEAKTEERFKEGSEGEGEEEGSEMGEYGFRYKGQEPTTHGDWSHKGRCTDF</sequence>
<dbReference type="AlphaFoldDB" id="A0A0G4GWZ6"/>
<organism evidence="3 4">
    <name type="scientific">Vitrella brassicaformis (strain CCMP3155)</name>
    <dbReference type="NCBI Taxonomy" id="1169540"/>
    <lineage>
        <taxon>Eukaryota</taxon>
        <taxon>Sar</taxon>
        <taxon>Alveolata</taxon>
        <taxon>Colpodellida</taxon>
        <taxon>Vitrellaceae</taxon>
        <taxon>Vitrella</taxon>
    </lineage>
</organism>
<dbReference type="VEuPathDB" id="CryptoDB:Vbra_18941"/>
<dbReference type="Proteomes" id="UP000041254">
    <property type="component" value="Unassembled WGS sequence"/>
</dbReference>
<reference evidence="3 4" key="1">
    <citation type="submission" date="2014-11" db="EMBL/GenBank/DDBJ databases">
        <authorList>
            <person name="Zhu J."/>
            <person name="Qi W."/>
            <person name="Song R."/>
        </authorList>
    </citation>
    <scope>NUCLEOTIDE SEQUENCE [LARGE SCALE GENOMIC DNA]</scope>
</reference>
<feature type="compositionally biased region" description="Acidic residues" evidence="2">
    <location>
        <begin position="130"/>
        <end position="139"/>
    </location>
</feature>
<evidence type="ECO:0000256" key="2">
    <source>
        <dbReference type="SAM" id="MobiDB-lite"/>
    </source>
</evidence>
<dbReference type="OrthoDB" id="439216at2759"/>
<comment type="similarity">
    <text evidence="1">Belongs to the SDHAF4 family.</text>
</comment>
<dbReference type="EMBL" id="CDMY01000850">
    <property type="protein sequence ID" value="CEM35370.1"/>
    <property type="molecule type" value="Genomic_DNA"/>
</dbReference>
<evidence type="ECO:0000256" key="1">
    <source>
        <dbReference type="ARBA" id="ARBA00005701"/>
    </source>
</evidence>
<keyword evidence="4" id="KW-1185">Reference proteome</keyword>
<evidence type="ECO:0000313" key="3">
    <source>
        <dbReference type="EMBL" id="CEM35370.1"/>
    </source>
</evidence>
<dbReference type="Pfam" id="PF07896">
    <property type="entry name" value="DUF1674"/>
    <property type="match status" value="1"/>
</dbReference>
<evidence type="ECO:0000313" key="4">
    <source>
        <dbReference type="Proteomes" id="UP000041254"/>
    </source>
</evidence>
<accession>A0A0G4GWZ6</accession>
<gene>
    <name evidence="3" type="ORF">Vbra_18941</name>
</gene>
<dbReference type="InParanoid" id="A0A0G4GWZ6"/>
<feature type="compositionally biased region" description="Low complexity" evidence="2">
    <location>
        <begin position="92"/>
        <end position="101"/>
    </location>
</feature>
<proteinExistence type="inferred from homology"/>
<feature type="compositionally biased region" description="Basic and acidic residues" evidence="2">
    <location>
        <begin position="119"/>
        <end position="129"/>
    </location>
</feature>
<protein>
    <submittedName>
        <fullName evidence="3">Uncharacterized protein</fullName>
    </submittedName>
</protein>